<dbReference type="EMBL" id="JACOPE010000001">
    <property type="protein sequence ID" value="MBC5682439.1"/>
    <property type="molecule type" value="Genomic_DNA"/>
</dbReference>
<dbReference type="PANTHER" id="PTHR37299">
    <property type="entry name" value="TRANSCRIPTIONAL REGULATOR-RELATED"/>
    <property type="match status" value="1"/>
</dbReference>
<evidence type="ECO:0000256" key="2">
    <source>
        <dbReference type="ARBA" id="ARBA00024867"/>
    </source>
</evidence>
<feature type="domain" description="HTH LytTR-type" evidence="5">
    <location>
        <begin position="159"/>
        <end position="232"/>
    </location>
</feature>
<accession>A0ABR7G4U1</accession>
<dbReference type="Gene3D" id="3.40.50.2300">
    <property type="match status" value="1"/>
</dbReference>
<evidence type="ECO:0000259" key="5">
    <source>
        <dbReference type="PROSITE" id="PS50930"/>
    </source>
</evidence>
<gene>
    <name evidence="6" type="ORF">H8S40_02400</name>
</gene>
<dbReference type="InterPro" id="IPR011006">
    <property type="entry name" value="CheY-like_superfamily"/>
</dbReference>
<organism evidence="6 7">
    <name type="scientific">Ruminococcus hominis</name>
    <dbReference type="NCBI Taxonomy" id="2763065"/>
    <lineage>
        <taxon>Bacteria</taxon>
        <taxon>Bacillati</taxon>
        <taxon>Bacillota</taxon>
        <taxon>Clostridia</taxon>
        <taxon>Eubacteriales</taxon>
        <taxon>Oscillospiraceae</taxon>
        <taxon>Ruminococcus</taxon>
    </lineage>
</organism>
<dbReference type="InterPro" id="IPR007492">
    <property type="entry name" value="LytTR_DNA-bd_dom"/>
</dbReference>
<evidence type="ECO:0000259" key="4">
    <source>
        <dbReference type="PROSITE" id="PS50110"/>
    </source>
</evidence>
<dbReference type="Proteomes" id="UP000631576">
    <property type="component" value="Unassembled WGS sequence"/>
</dbReference>
<dbReference type="PANTHER" id="PTHR37299:SF1">
    <property type="entry name" value="STAGE 0 SPORULATION PROTEIN A HOMOLOG"/>
    <property type="match status" value="1"/>
</dbReference>
<dbReference type="RefSeq" id="WP_118688330.1">
    <property type="nucleotide sequence ID" value="NZ_JACOPE010000001.1"/>
</dbReference>
<dbReference type="SMART" id="SM00850">
    <property type="entry name" value="LytTR"/>
    <property type="match status" value="1"/>
</dbReference>
<dbReference type="Pfam" id="PF00072">
    <property type="entry name" value="Response_reg"/>
    <property type="match status" value="1"/>
</dbReference>
<sequence length="237" mass="27708">MYNILIVDDEAEQCEALKIILERRKENIVADICTTLEKAKIFCAGKKYDVFLLDMKLDEKDGDEGGLQLGNYIRSIIPYKYTPIIYITSVPEKIQAALSDTGCFRYILKPYTAENINKCLDDVLHSPLVAPETFSFQNFWGGEIRIPERLIIYICPGINRRVQIYTKDGCYETISYTMEQVENILRYGFFRCHRKYIVNLKCISEYDRSNRLLYIGDTEIPVGRKYKEAFENIWRVL</sequence>
<evidence type="ECO:0000256" key="1">
    <source>
        <dbReference type="ARBA" id="ARBA00018672"/>
    </source>
</evidence>
<keyword evidence="7" id="KW-1185">Reference proteome</keyword>
<dbReference type="InterPro" id="IPR001789">
    <property type="entry name" value="Sig_transdc_resp-reg_receiver"/>
</dbReference>
<comment type="caution">
    <text evidence="6">The sequence shown here is derived from an EMBL/GenBank/DDBJ whole genome shotgun (WGS) entry which is preliminary data.</text>
</comment>
<dbReference type="InterPro" id="IPR046947">
    <property type="entry name" value="LytR-like"/>
</dbReference>
<evidence type="ECO:0000313" key="7">
    <source>
        <dbReference type="Proteomes" id="UP000631576"/>
    </source>
</evidence>
<name>A0ABR7G4U1_9FIRM</name>
<dbReference type="Pfam" id="PF04397">
    <property type="entry name" value="LytTR"/>
    <property type="match status" value="1"/>
</dbReference>
<dbReference type="PROSITE" id="PS50930">
    <property type="entry name" value="HTH_LYTTR"/>
    <property type="match status" value="1"/>
</dbReference>
<dbReference type="SMART" id="SM00448">
    <property type="entry name" value="REC"/>
    <property type="match status" value="1"/>
</dbReference>
<dbReference type="Gene3D" id="2.40.50.1020">
    <property type="entry name" value="LytTr DNA-binding domain"/>
    <property type="match status" value="1"/>
</dbReference>
<protein>
    <recommendedName>
        <fullName evidence="1">Stage 0 sporulation protein A homolog</fullName>
    </recommendedName>
</protein>
<dbReference type="CDD" id="cd00156">
    <property type="entry name" value="REC"/>
    <property type="match status" value="1"/>
</dbReference>
<feature type="domain" description="Response regulatory" evidence="4">
    <location>
        <begin position="3"/>
        <end position="124"/>
    </location>
</feature>
<reference evidence="6 7" key="1">
    <citation type="submission" date="2020-08" db="EMBL/GenBank/DDBJ databases">
        <title>Genome public.</title>
        <authorList>
            <person name="Liu C."/>
            <person name="Sun Q."/>
        </authorList>
    </citation>
    <scope>NUCLEOTIDE SEQUENCE [LARGE SCALE GENOMIC DNA]</scope>
    <source>
        <strain evidence="6 7">NSJ-13</strain>
    </source>
</reference>
<dbReference type="SUPFAM" id="SSF52172">
    <property type="entry name" value="CheY-like"/>
    <property type="match status" value="1"/>
</dbReference>
<evidence type="ECO:0000313" key="6">
    <source>
        <dbReference type="EMBL" id="MBC5682439.1"/>
    </source>
</evidence>
<keyword evidence="3" id="KW-0597">Phosphoprotein</keyword>
<dbReference type="PROSITE" id="PS50110">
    <property type="entry name" value="RESPONSE_REGULATORY"/>
    <property type="match status" value="1"/>
</dbReference>
<proteinExistence type="predicted"/>
<feature type="modified residue" description="4-aspartylphosphate" evidence="3">
    <location>
        <position position="54"/>
    </location>
</feature>
<evidence type="ECO:0000256" key="3">
    <source>
        <dbReference type="PROSITE-ProRule" id="PRU00169"/>
    </source>
</evidence>
<comment type="function">
    <text evidence="2">May play the central regulatory role in sporulation. It may be an element of the effector pathway responsible for the activation of sporulation genes in response to nutritional stress. Spo0A may act in concert with spo0H (a sigma factor) to control the expression of some genes that are critical to the sporulation process.</text>
</comment>